<comment type="similarity">
    <text evidence="2 6">Belongs to the OXA1/ALB3/YidC family.</text>
</comment>
<evidence type="ECO:0000256" key="2">
    <source>
        <dbReference type="ARBA" id="ARBA00009877"/>
    </source>
</evidence>
<dbReference type="PANTHER" id="PTHR12428">
    <property type="entry name" value="OXA1"/>
    <property type="match status" value="1"/>
</dbReference>
<feature type="transmembrane region" description="Helical" evidence="8">
    <location>
        <begin position="204"/>
        <end position="226"/>
    </location>
</feature>
<keyword evidence="3 6" id="KW-0812">Transmembrane</keyword>
<keyword evidence="4 8" id="KW-1133">Transmembrane helix</keyword>
<reference evidence="10 11" key="1">
    <citation type="journal article" date="2012" name="Appl. Environ. Microbiol.">
        <title>Short-read sequencing for genomic analysis of the brown rot fungus Fibroporia radiculosa.</title>
        <authorList>
            <person name="Tang J.D."/>
            <person name="Perkins A.D."/>
            <person name="Sonstegard T.S."/>
            <person name="Schroeder S.G."/>
            <person name="Burgess S.C."/>
            <person name="Diehl S.V."/>
        </authorList>
    </citation>
    <scope>NUCLEOTIDE SEQUENCE [LARGE SCALE GENOMIC DNA]</scope>
    <source>
        <strain evidence="10 11">TFFH 294</strain>
    </source>
</reference>
<dbReference type="Proteomes" id="UP000006352">
    <property type="component" value="Unassembled WGS sequence"/>
</dbReference>
<dbReference type="GO" id="GO:0032979">
    <property type="term" value="P:protein insertion into mitochondrial inner membrane from matrix"/>
    <property type="evidence" value="ECO:0007669"/>
    <property type="project" value="TreeGrafter"/>
</dbReference>
<evidence type="ECO:0000256" key="6">
    <source>
        <dbReference type="RuleBase" id="RU003945"/>
    </source>
</evidence>
<dbReference type="FunCoup" id="J4HYV2">
    <property type="interactions" value="305"/>
</dbReference>
<dbReference type="PANTHER" id="PTHR12428:SF65">
    <property type="entry name" value="CYTOCHROME C OXIDASE ASSEMBLY PROTEIN COX18, MITOCHONDRIAL"/>
    <property type="match status" value="1"/>
</dbReference>
<evidence type="ECO:0000256" key="3">
    <source>
        <dbReference type="ARBA" id="ARBA00022692"/>
    </source>
</evidence>
<evidence type="ECO:0000256" key="1">
    <source>
        <dbReference type="ARBA" id="ARBA00004141"/>
    </source>
</evidence>
<comment type="subcellular location">
    <subcellularLocation>
        <location evidence="1 6">Membrane</location>
        <topology evidence="1 6">Multi-pass membrane protein</topology>
    </subcellularLocation>
</comment>
<dbReference type="AlphaFoldDB" id="J4HYV2"/>
<keyword evidence="11" id="KW-1185">Reference proteome</keyword>
<dbReference type="CDD" id="cd20069">
    <property type="entry name" value="5TM_Oxa1-like"/>
    <property type="match status" value="1"/>
</dbReference>
<keyword evidence="5 8" id="KW-0472">Membrane</keyword>
<dbReference type="STRING" id="599839.J4HYV2"/>
<organism evidence="10 11">
    <name type="scientific">Fibroporia radiculosa</name>
    <dbReference type="NCBI Taxonomy" id="599839"/>
    <lineage>
        <taxon>Eukaryota</taxon>
        <taxon>Fungi</taxon>
        <taxon>Dikarya</taxon>
        <taxon>Basidiomycota</taxon>
        <taxon>Agaricomycotina</taxon>
        <taxon>Agaricomycetes</taxon>
        <taxon>Polyporales</taxon>
        <taxon>Fibroporiaceae</taxon>
        <taxon>Fibroporia</taxon>
    </lineage>
</organism>
<evidence type="ECO:0000256" key="7">
    <source>
        <dbReference type="SAM" id="MobiDB-lite"/>
    </source>
</evidence>
<dbReference type="OrthoDB" id="2148490at2759"/>
<proteinExistence type="inferred from homology"/>
<evidence type="ECO:0000256" key="5">
    <source>
        <dbReference type="ARBA" id="ARBA00023136"/>
    </source>
</evidence>
<evidence type="ECO:0000259" key="9">
    <source>
        <dbReference type="Pfam" id="PF02096"/>
    </source>
</evidence>
<feature type="domain" description="Membrane insertase YidC/Oxa/ALB C-terminal" evidence="9">
    <location>
        <begin position="134"/>
        <end position="327"/>
    </location>
</feature>
<accession>J4HYV2</accession>
<feature type="region of interest" description="Disordered" evidence="7">
    <location>
        <begin position="37"/>
        <end position="61"/>
    </location>
</feature>
<dbReference type="RefSeq" id="XP_012183400.1">
    <property type="nucleotide sequence ID" value="XM_012328010.1"/>
</dbReference>
<dbReference type="GO" id="GO:0032977">
    <property type="term" value="F:membrane insertase activity"/>
    <property type="evidence" value="ECO:0007669"/>
    <property type="project" value="InterPro"/>
</dbReference>
<feature type="compositionally biased region" description="Polar residues" evidence="7">
    <location>
        <begin position="41"/>
        <end position="56"/>
    </location>
</feature>
<gene>
    <name evidence="10" type="ORF">FIBRA_06277</name>
</gene>
<dbReference type="InterPro" id="IPR028055">
    <property type="entry name" value="YidC/Oxa/ALB_C"/>
</dbReference>
<dbReference type="EMBL" id="HE797141">
    <property type="protein sequence ID" value="CCM04117.1"/>
    <property type="molecule type" value="Genomic_DNA"/>
</dbReference>
<dbReference type="InParanoid" id="J4HYV2"/>
<dbReference type="Pfam" id="PF02096">
    <property type="entry name" value="60KD_IMP"/>
    <property type="match status" value="1"/>
</dbReference>
<dbReference type="HOGENOM" id="CLU_029282_6_1_1"/>
<protein>
    <recommendedName>
        <fullName evidence="9">Membrane insertase YidC/Oxa/ALB C-terminal domain-containing protein</fullName>
    </recommendedName>
</protein>
<evidence type="ECO:0000256" key="8">
    <source>
        <dbReference type="SAM" id="Phobius"/>
    </source>
</evidence>
<dbReference type="GO" id="GO:0005743">
    <property type="term" value="C:mitochondrial inner membrane"/>
    <property type="evidence" value="ECO:0007669"/>
    <property type="project" value="TreeGrafter"/>
</dbReference>
<dbReference type="GeneID" id="24099028"/>
<sequence>MASMQYARPSPIPKELYGIPRHYRNFWWSSSKAPSVPDASQKLSGQTPLPEQSSADLASAPVSTEALENAPSVVGAEVPAVPPEITLPDLSAAPPIPSPLQYGDLAALGLASWTPAGLCRWGMELLQVSTGMPWFWTIISATLISRVVLFPFTVRSMRSTAALAPYQDEVNALRVQMQAAQANKDMLTLQSVAMKQRMIYDKAGVSMASMALLPFVQLPVTLGMFFGVKKLCDLPLEQLHYSGISFLPDLTVADPTCILPIASAVMMNVQLSLGLKDMTAAPHMAHMINLFRVLSVVSVPLMWNLPSGVMVYVVSSVVGISIQTLLLRQPVIRRALGIPVVEAKHGVKPASIMDSVAYAKQWWKEKKEEQEAIVRAKRR</sequence>
<evidence type="ECO:0000313" key="11">
    <source>
        <dbReference type="Proteomes" id="UP000006352"/>
    </source>
</evidence>
<dbReference type="InterPro" id="IPR001708">
    <property type="entry name" value="YidC/ALB3/OXA1/COX18"/>
</dbReference>
<name>J4HYV2_9APHY</name>
<evidence type="ECO:0000313" key="10">
    <source>
        <dbReference type="EMBL" id="CCM04117.1"/>
    </source>
</evidence>
<feature type="transmembrane region" description="Helical" evidence="8">
    <location>
        <begin position="134"/>
        <end position="154"/>
    </location>
</feature>
<evidence type="ECO:0000256" key="4">
    <source>
        <dbReference type="ARBA" id="ARBA00022989"/>
    </source>
</evidence>
<feature type="transmembrane region" description="Helical" evidence="8">
    <location>
        <begin position="309"/>
        <end position="327"/>
    </location>
</feature>